<organism evidence="1">
    <name type="scientific">Tanacetum cinerariifolium</name>
    <name type="common">Dalmatian daisy</name>
    <name type="synonym">Chrysanthemum cinerariifolium</name>
    <dbReference type="NCBI Taxonomy" id="118510"/>
    <lineage>
        <taxon>Eukaryota</taxon>
        <taxon>Viridiplantae</taxon>
        <taxon>Streptophyta</taxon>
        <taxon>Embryophyta</taxon>
        <taxon>Tracheophyta</taxon>
        <taxon>Spermatophyta</taxon>
        <taxon>Magnoliopsida</taxon>
        <taxon>eudicotyledons</taxon>
        <taxon>Gunneridae</taxon>
        <taxon>Pentapetalae</taxon>
        <taxon>asterids</taxon>
        <taxon>campanulids</taxon>
        <taxon>Asterales</taxon>
        <taxon>Asteraceae</taxon>
        <taxon>Asteroideae</taxon>
        <taxon>Anthemideae</taxon>
        <taxon>Anthemidinae</taxon>
        <taxon>Tanacetum</taxon>
    </lineage>
</organism>
<gene>
    <name evidence="1" type="ORF">Tci_884993</name>
</gene>
<dbReference type="EMBL" id="BKCJ011269646">
    <property type="protein sequence ID" value="GFD13024.1"/>
    <property type="molecule type" value="Genomic_DNA"/>
</dbReference>
<comment type="caution">
    <text evidence="1">The sequence shown here is derived from an EMBL/GenBank/DDBJ whole genome shotgun (WGS) entry which is preliminary data.</text>
</comment>
<dbReference type="AlphaFoldDB" id="A0A699TZI3"/>
<feature type="non-terminal residue" evidence="1">
    <location>
        <position position="1"/>
    </location>
</feature>
<protein>
    <submittedName>
        <fullName evidence="1">Uncharacterized protein</fullName>
    </submittedName>
</protein>
<proteinExistence type="predicted"/>
<sequence length="40" mass="4396">VKDIASWVKGTWHMGMLGEGFGTVQVEWGCTEIALGEKDE</sequence>
<name>A0A699TZI3_TANCI</name>
<accession>A0A699TZI3</accession>
<evidence type="ECO:0000313" key="1">
    <source>
        <dbReference type="EMBL" id="GFD13024.1"/>
    </source>
</evidence>
<reference evidence="1" key="1">
    <citation type="journal article" date="2019" name="Sci. Rep.">
        <title>Draft genome of Tanacetum cinerariifolium, the natural source of mosquito coil.</title>
        <authorList>
            <person name="Yamashiro T."/>
            <person name="Shiraishi A."/>
            <person name="Satake H."/>
            <person name="Nakayama K."/>
        </authorList>
    </citation>
    <scope>NUCLEOTIDE SEQUENCE</scope>
</reference>